<evidence type="ECO:0000313" key="2">
    <source>
        <dbReference type="EMBL" id="MCM2677931.1"/>
    </source>
</evidence>
<gene>
    <name evidence="2" type="ORF">NDM98_22640</name>
</gene>
<dbReference type="InterPro" id="IPR045515">
    <property type="entry name" value="DUF6440"/>
</dbReference>
<organism evidence="2 3">
    <name type="scientific">Alkalicoccobacillus plakortidis</name>
    <dbReference type="NCBI Taxonomy" id="444060"/>
    <lineage>
        <taxon>Bacteria</taxon>
        <taxon>Bacillati</taxon>
        <taxon>Bacillota</taxon>
        <taxon>Bacilli</taxon>
        <taxon>Bacillales</taxon>
        <taxon>Bacillaceae</taxon>
        <taxon>Alkalicoccobacillus</taxon>
    </lineage>
</organism>
<dbReference type="Pfam" id="PF20037">
    <property type="entry name" value="DUF6440"/>
    <property type="match status" value="1"/>
</dbReference>
<keyword evidence="3" id="KW-1185">Reference proteome</keyword>
<reference evidence="2" key="1">
    <citation type="submission" date="2022-06" db="EMBL/GenBank/DDBJ databases">
        <title>Alkalicoccobacillus porphyridii sp. nov., isolated from a marine red alga, Porphyridium purpureum and reclassification of Shouchella plakortidis and Shouchella gibsonii as Alkalicoccobacillus plakortidis comb. nov. and Alkalicoccobacillus gibsonii comb. nov.</title>
        <authorList>
            <person name="Kim K.H."/>
            <person name="Lee J.K."/>
            <person name="Han D.M."/>
            <person name="Baek J.H."/>
            <person name="Jeon C.O."/>
        </authorList>
    </citation>
    <scope>NUCLEOTIDE SEQUENCE</scope>
    <source>
        <strain evidence="2">DSM 19153</strain>
    </source>
</reference>
<accession>A0ABT0XPY1</accession>
<sequence>MFKKKKIEDNRFRIKTTENIPTLGTITILVDQFTGVNYLQTWIGSGSGITPLLDEKGQVVVDVSS</sequence>
<feature type="domain" description="DUF6440" evidence="1">
    <location>
        <begin position="11"/>
        <end position="62"/>
    </location>
</feature>
<comment type="caution">
    <text evidence="2">The sequence shown here is derived from an EMBL/GenBank/DDBJ whole genome shotgun (WGS) entry which is preliminary data.</text>
</comment>
<dbReference type="Proteomes" id="UP001203665">
    <property type="component" value="Unassembled WGS sequence"/>
</dbReference>
<protein>
    <submittedName>
        <fullName evidence="2">DUF6440 family protein</fullName>
    </submittedName>
</protein>
<dbReference type="RefSeq" id="WP_251611727.1">
    <property type="nucleotide sequence ID" value="NZ_JAMQJY010000007.1"/>
</dbReference>
<evidence type="ECO:0000313" key="3">
    <source>
        <dbReference type="Proteomes" id="UP001203665"/>
    </source>
</evidence>
<dbReference type="EMBL" id="JAMQJY010000007">
    <property type="protein sequence ID" value="MCM2677931.1"/>
    <property type="molecule type" value="Genomic_DNA"/>
</dbReference>
<evidence type="ECO:0000259" key="1">
    <source>
        <dbReference type="Pfam" id="PF20037"/>
    </source>
</evidence>
<proteinExistence type="predicted"/>
<name>A0ABT0XPY1_9BACI</name>